<protein>
    <submittedName>
        <fullName evidence="2">Uncharacterized protein</fullName>
    </submittedName>
</protein>
<feature type="transmembrane region" description="Helical" evidence="1">
    <location>
        <begin position="7"/>
        <end position="26"/>
    </location>
</feature>
<evidence type="ECO:0000313" key="3">
    <source>
        <dbReference type="Proteomes" id="UP000325623"/>
    </source>
</evidence>
<dbReference type="KEGG" id="vg:77850621"/>
<gene>
    <name evidence="2" type="primary">86</name>
    <name evidence="2" type="ORF">000TH010_86</name>
</gene>
<proteinExistence type="predicted"/>
<keyword evidence="1" id="KW-0472">Membrane</keyword>
<dbReference type="Proteomes" id="UP000325623">
    <property type="component" value="Segment"/>
</dbReference>
<keyword evidence="1" id="KW-0812">Transmembrane</keyword>
<reference evidence="2 3" key="1">
    <citation type="submission" date="2019-07" db="EMBL/GenBank/DDBJ databases">
        <authorList>
            <person name="Tomko B.E."/>
            <person name="Krukonis G.P."/>
            <person name="Delesalle V.A."/>
        </authorList>
    </citation>
    <scope>NUCLEOTIDE SEQUENCE [LARGE SCALE GENOMIC DNA]</scope>
</reference>
<dbReference type="RefSeq" id="YP_010644397.1">
    <property type="nucleotide sequence ID" value="NC_070624.1"/>
</dbReference>
<keyword evidence="3" id="KW-1185">Reference proteome</keyword>
<keyword evidence="1" id="KW-1133">Transmembrane helix</keyword>
<sequence length="68" mass="7306">MNLEFEEVLIIVCVLLAGLLIVGTVLEHKDCAKSGGKMEGTGNYTTTWASVGNGTMVPVTSEEMECRK</sequence>
<dbReference type="EMBL" id="MN176219">
    <property type="protein sequence ID" value="QFR56299.1"/>
    <property type="molecule type" value="Genomic_DNA"/>
</dbReference>
<organism evidence="2 3">
    <name type="scientific">Bacillus phage 000TH010</name>
    <dbReference type="NCBI Taxonomy" id="2601652"/>
    <lineage>
        <taxon>Viruses</taxon>
        <taxon>Duplodnaviria</taxon>
        <taxon>Heunggongvirae</taxon>
        <taxon>Uroviricota</taxon>
        <taxon>Caudoviricetes</taxon>
        <taxon>Trautnerviridae</taxon>
        <taxon>Polsinellivirinae</taxon>
        <taxon>Rivavirus</taxon>
        <taxon>Rivavirus rv000TH010</taxon>
    </lineage>
</organism>
<evidence type="ECO:0000256" key="1">
    <source>
        <dbReference type="SAM" id="Phobius"/>
    </source>
</evidence>
<accession>A0A5P8PI02</accession>
<evidence type="ECO:0000313" key="2">
    <source>
        <dbReference type="EMBL" id="QFR56299.1"/>
    </source>
</evidence>
<dbReference type="GeneID" id="77850621"/>
<name>A0A5P8PI02_9CAUD</name>